<protein>
    <submittedName>
        <fullName evidence="4">Uncharacterized protein</fullName>
    </submittedName>
</protein>
<sequence>MESVTPLGQAFPALASVLMGLDCVAVWPATTAGLVGEFQVLTEKEWQRLLRVGLHISSDANVRELYCFQNVPGYDGLMVRVLRLIQKFHPRMRQDEGQLRVWTVQKTPAVEGRVEVDQMKTERGGNESSRSDSNARDSPPRLGSDSIKWTISPEVQRKRRRNFDSVGSVASLKSTNDEVRPPTKTRRLGVKRKERDASVVPLPDSHDIVGNTARSRRSGQSDTARKHRDPSVHEAVRARSVTVAGSLGSVFEILQYESDTASDTLSGVQSGEEEKCSRVSSATRGINRYNRTEGDTLVSAFQKVVAAGMCIDDEDDFETKRCTSHDQVKVVTRSTSGTNLFWSALEGATTRALKLLNNGLFSVVEVVTAQDSSDYDLLWIEEDSDQRWTMFGEPSSSV</sequence>
<keyword evidence="5" id="KW-1185">Reference proteome</keyword>
<dbReference type="EMBL" id="RCMV01000156">
    <property type="protein sequence ID" value="KAG3223126.1"/>
    <property type="molecule type" value="Genomic_DNA"/>
</dbReference>
<proteinExistence type="predicted"/>
<dbReference type="AlphaFoldDB" id="A0A329SKU3"/>
<dbReference type="Proteomes" id="UP000760860">
    <property type="component" value="Unassembled WGS sequence"/>
</dbReference>
<dbReference type="EMBL" id="MJFZ01000116">
    <property type="protein sequence ID" value="RAW37290.1"/>
    <property type="molecule type" value="Genomic_DNA"/>
</dbReference>
<evidence type="ECO:0000313" key="3">
    <source>
        <dbReference type="EMBL" id="KAG3223126.1"/>
    </source>
</evidence>
<dbReference type="EMBL" id="RCMK01000079">
    <property type="protein sequence ID" value="KAG2949999.1"/>
    <property type="molecule type" value="Genomic_DNA"/>
</dbReference>
<accession>A0A329SKU3</accession>
<comment type="caution">
    <text evidence="4">The sequence shown here is derived from an EMBL/GenBank/DDBJ whole genome shotgun (WGS) entry which is preliminary data.</text>
</comment>
<evidence type="ECO:0000313" key="5">
    <source>
        <dbReference type="Proteomes" id="UP000251314"/>
    </source>
</evidence>
<name>A0A329SKU3_9STRA</name>
<dbReference type="VEuPathDB" id="FungiDB:PC110_g6449"/>
<dbReference type="OrthoDB" id="94089at2759"/>
<evidence type="ECO:0000313" key="4">
    <source>
        <dbReference type="EMBL" id="RAW37290.1"/>
    </source>
</evidence>
<reference evidence="4 5" key="1">
    <citation type="submission" date="2018-01" db="EMBL/GenBank/DDBJ databases">
        <title>Draft genome of the strawberry crown rot pathogen Phytophthora cactorum.</title>
        <authorList>
            <person name="Armitage A.D."/>
            <person name="Lysoe E."/>
            <person name="Nellist C.F."/>
            <person name="Harrison R.J."/>
            <person name="Brurberg M.B."/>
        </authorList>
    </citation>
    <scope>NUCLEOTIDE SEQUENCE [LARGE SCALE GENOMIC DNA]</scope>
    <source>
        <strain evidence="4 5">10300</strain>
    </source>
</reference>
<dbReference type="Proteomes" id="UP000736787">
    <property type="component" value="Unassembled WGS sequence"/>
</dbReference>
<feature type="region of interest" description="Disordered" evidence="1">
    <location>
        <begin position="112"/>
        <end position="236"/>
    </location>
</feature>
<reference evidence="2" key="2">
    <citation type="submission" date="2018-10" db="EMBL/GenBank/DDBJ databases">
        <title>Effector identification in a new, highly contiguous assembly of the strawberry crown rot pathogen Phytophthora cactorum.</title>
        <authorList>
            <person name="Armitage A.D."/>
            <person name="Nellist C.F."/>
            <person name="Bates H."/>
            <person name="Vickerstaff R.J."/>
            <person name="Harrison R.J."/>
        </authorList>
    </citation>
    <scope>NUCLEOTIDE SEQUENCE</scope>
    <source>
        <strain evidence="2">4040</strain>
        <strain evidence="3">P421</strain>
    </source>
</reference>
<gene>
    <name evidence="4" type="ORF">PC110_g6449</name>
    <name evidence="2" type="ORF">PC117_g4775</name>
    <name evidence="3" type="ORF">PC129_g6209</name>
</gene>
<organism evidence="4 5">
    <name type="scientific">Phytophthora cactorum</name>
    <dbReference type="NCBI Taxonomy" id="29920"/>
    <lineage>
        <taxon>Eukaryota</taxon>
        <taxon>Sar</taxon>
        <taxon>Stramenopiles</taxon>
        <taxon>Oomycota</taxon>
        <taxon>Peronosporomycetes</taxon>
        <taxon>Peronosporales</taxon>
        <taxon>Peronosporaceae</taxon>
        <taxon>Phytophthora</taxon>
    </lineage>
</organism>
<dbReference type="Proteomes" id="UP000251314">
    <property type="component" value="Unassembled WGS sequence"/>
</dbReference>
<evidence type="ECO:0000256" key="1">
    <source>
        <dbReference type="SAM" id="MobiDB-lite"/>
    </source>
</evidence>
<evidence type="ECO:0000313" key="2">
    <source>
        <dbReference type="EMBL" id="KAG2949999.1"/>
    </source>
</evidence>
<feature type="compositionally biased region" description="Basic and acidic residues" evidence="1">
    <location>
        <begin position="112"/>
        <end position="139"/>
    </location>
</feature>